<dbReference type="GO" id="GO:1904680">
    <property type="term" value="F:peptide transmembrane transporter activity"/>
    <property type="evidence" value="ECO:0007669"/>
    <property type="project" value="TreeGrafter"/>
</dbReference>
<reference evidence="3 4" key="1">
    <citation type="submission" date="2016-10" db="EMBL/GenBank/DDBJ databases">
        <authorList>
            <person name="de Groot N.N."/>
        </authorList>
    </citation>
    <scope>NUCLEOTIDE SEQUENCE [LARGE SCALE GENOMIC DNA]</scope>
    <source>
        <strain evidence="3 4">DSM 40306</strain>
    </source>
</reference>
<dbReference type="EMBL" id="FNTD01000004">
    <property type="protein sequence ID" value="SED65742.1"/>
    <property type="molecule type" value="Genomic_DNA"/>
</dbReference>
<dbReference type="GO" id="GO:0043190">
    <property type="term" value="C:ATP-binding cassette (ABC) transporter complex"/>
    <property type="evidence" value="ECO:0007669"/>
    <property type="project" value="InterPro"/>
</dbReference>
<evidence type="ECO:0000313" key="4">
    <source>
        <dbReference type="Proteomes" id="UP000182375"/>
    </source>
</evidence>
<organism evidence="3 4">
    <name type="scientific">Streptomyces misionensis</name>
    <dbReference type="NCBI Taxonomy" id="67331"/>
    <lineage>
        <taxon>Bacteria</taxon>
        <taxon>Bacillati</taxon>
        <taxon>Actinomycetota</taxon>
        <taxon>Actinomycetes</taxon>
        <taxon>Kitasatosporales</taxon>
        <taxon>Streptomycetaceae</taxon>
        <taxon>Streptomyces</taxon>
    </lineage>
</organism>
<feature type="domain" description="Solute-binding protein family 5" evidence="2">
    <location>
        <begin position="107"/>
        <end position="500"/>
    </location>
</feature>
<dbReference type="PANTHER" id="PTHR30290:SF83">
    <property type="entry name" value="ABC TRANSPORTER SUBSTRATE-BINDING PROTEIN"/>
    <property type="match status" value="1"/>
</dbReference>
<gene>
    <name evidence="3" type="ORF">SAMN04490357_5420</name>
</gene>
<accession>A0A1H5CGB5</accession>
<name>A0A1H5CGB5_9ACTN</name>
<keyword evidence="1" id="KW-0732">Signal</keyword>
<feature type="signal peptide" evidence="1">
    <location>
        <begin position="1"/>
        <end position="32"/>
    </location>
</feature>
<dbReference type="Pfam" id="PF00496">
    <property type="entry name" value="SBP_bac_5"/>
    <property type="match status" value="1"/>
</dbReference>
<evidence type="ECO:0000313" key="3">
    <source>
        <dbReference type="EMBL" id="SED65742.1"/>
    </source>
</evidence>
<dbReference type="GO" id="GO:0015833">
    <property type="term" value="P:peptide transport"/>
    <property type="evidence" value="ECO:0007669"/>
    <property type="project" value="TreeGrafter"/>
</dbReference>
<evidence type="ECO:0000259" key="2">
    <source>
        <dbReference type="Pfam" id="PF00496"/>
    </source>
</evidence>
<dbReference type="PANTHER" id="PTHR30290">
    <property type="entry name" value="PERIPLASMIC BINDING COMPONENT OF ABC TRANSPORTER"/>
    <property type="match status" value="1"/>
</dbReference>
<dbReference type="STRING" id="67331.SAMN04490357_5420"/>
<dbReference type="GO" id="GO:0042597">
    <property type="term" value="C:periplasmic space"/>
    <property type="evidence" value="ECO:0007669"/>
    <property type="project" value="UniProtKB-ARBA"/>
</dbReference>
<protein>
    <submittedName>
        <fullName evidence="3">Peptide/nickel transport system substrate-binding protein</fullName>
    </submittedName>
</protein>
<dbReference type="Proteomes" id="UP000182375">
    <property type="component" value="Unassembled WGS sequence"/>
</dbReference>
<dbReference type="Gene3D" id="3.40.190.10">
    <property type="entry name" value="Periplasmic binding protein-like II"/>
    <property type="match status" value="1"/>
</dbReference>
<dbReference type="InterPro" id="IPR039424">
    <property type="entry name" value="SBP_5"/>
</dbReference>
<feature type="chain" id="PRO_5010158389" evidence="1">
    <location>
        <begin position="33"/>
        <end position="589"/>
    </location>
</feature>
<dbReference type="InterPro" id="IPR000914">
    <property type="entry name" value="SBP_5_dom"/>
</dbReference>
<dbReference type="InterPro" id="IPR030678">
    <property type="entry name" value="Peptide/Ni-bd"/>
</dbReference>
<dbReference type="SUPFAM" id="SSF53850">
    <property type="entry name" value="Periplasmic binding protein-like II"/>
    <property type="match status" value="1"/>
</dbReference>
<dbReference type="RefSeq" id="WP_070023088.1">
    <property type="nucleotide sequence ID" value="NZ_FNTD01000004.1"/>
</dbReference>
<sequence length="589" mass="63537">MEGKQTIMRRSALAAVAAIGSASLLLAGCSKADDNKDTPKAAGANAATKGVVNASDKKGGTVTYEMSDVPDSFDPGNTYYAYMYNFSRLYARPLMTFEPGPGSKGNTLVPDLAASKGVASDGGKTWTYKLRAGLKYQDGTPITSKDVKYAVERSNFARDVLSLGPNYFQQFMKDGDKYKGPYKDKSAKGLSSIETPDDTTIVFHLNRAFQEFDYLVATPQTAPVPQAKDDGVDYVKHIVSSGSYQFQSYQEGKQAVLVPNKNWDPKTDPLRKQLPAKIVVNLKVNPETIDKDLQSGDATVDLVGTGVQASTQADLLNSADGKASTDNTYGGRLVYAAINTKLKPFDNVACRKAVEYAIDKVSVQTAMGGPIRGDIASTVLPPDITGYQKADVYATAGNKGDIAKAKDQMKACGQKTINTNITARSDRPGEVDAATAIINSLKKVGINATLKQYPAGKYFTDYAGVPKFTEKQNIGLMMMQWGADWPSGYGFLQQILNSKAISQSGNTNLSQYSNKKVDGLLAQAIAEPDTAKRNALYAQIDKQTMDDAALVPLTYFKVLLYRSPYATNVVSTAAFSGQYDYLNLGTTKK</sequence>
<dbReference type="AlphaFoldDB" id="A0A1H5CGB5"/>
<dbReference type="Gene3D" id="3.10.105.10">
    <property type="entry name" value="Dipeptide-binding Protein, Domain 3"/>
    <property type="match status" value="1"/>
</dbReference>
<dbReference type="GeneID" id="95514498"/>
<dbReference type="CDD" id="cd08506">
    <property type="entry name" value="PBP2_clavulanate_OppA2"/>
    <property type="match status" value="1"/>
</dbReference>
<proteinExistence type="predicted"/>
<dbReference type="PIRSF" id="PIRSF002741">
    <property type="entry name" value="MppA"/>
    <property type="match status" value="1"/>
</dbReference>
<evidence type="ECO:0000256" key="1">
    <source>
        <dbReference type="SAM" id="SignalP"/>
    </source>
</evidence>
<dbReference type="PROSITE" id="PS51257">
    <property type="entry name" value="PROKAR_LIPOPROTEIN"/>
    <property type="match status" value="1"/>
</dbReference>